<dbReference type="PANTHER" id="PTHR42763">
    <property type="entry name" value="ADP-GLUCOSE PHOSPHORYLASE"/>
    <property type="match status" value="1"/>
</dbReference>
<feature type="region of interest" description="Disordered" evidence="4">
    <location>
        <begin position="45"/>
        <end position="136"/>
    </location>
</feature>
<dbReference type="InterPro" id="IPR005849">
    <property type="entry name" value="GalP_Utransf_N"/>
</dbReference>
<feature type="domain" description="Galactose-1-phosphate uridyl transferase N-terminal" evidence="5">
    <location>
        <begin position="321"/>
        <end position="409"/>
    </location>
</feature>
<dbReference type="OrthoDB" id="9769064at2"/>
<reference evidence="6 7" key="1">
    <citation type="submission" date="2019-02" db="EMBL/GenBank/DDBJ databases">
        <title>Deep-cultivation of Planctomycetes and their phenomic and genomic characterization uncovers novel biology.</title>
        <authorList>
            <person name="Wiegand S."/>
            <person name="Jogler M."/>
            <person name="Boedeker C."/>
            <person name="Pinto D."/>
            <person name="Vollmers J."/>
            <person name="Rivas-Marin E."/>
            <person name="Kohn T."/>
            <person name="Peeters S.H."/>
            <person name="Heuer A."/>
            <person name="Rast P."/>
            <person name="Oberbeckmann S."/>
            <person name="Bunk B."/>
            <person name="Jeske O."/>
            <person name="Meyerdierks A."/>
            <person name="Storesund J.E."/>
            <person name="Kallscheuer N."/>
            <person name="Luecker S."/>
            <person name="Lage O.M."/>
            <person name="Pohl T."/>
            <person name="Merkel B.J."/>
            <person name="Hornburger P."/>
            <person name="Mueller R.-W."/>
            <person name="Bruemmer F."/>
            <person name="Labrenz M."/>
            <person name="Spormann A.M."/>
            <person name="Op Den Camp H."/>
            <person name="Overmann J."/>
            <person name="Amann R."/>
            <person name="Jetten M.S.M."/>
            <person name="Mascher T."/>
            <person name="Medema M.H."/>
            <person name="Devos D.P."/>
            <person name="Kaster A.-K."/>
            <person name="Ovreas L."/>
            <person name="Rohde M."/>
            <person name="Galperin M.Y."/>
            <person name="Jogler C."/>
        </authorList>
    </citation>
    <scope>NUCLEOTIDE SEQUENCE [LARGE SCALE GENOMIC DNA]</scope>
    <source>
        <strain evidence="6 7">Pla100</strain>
    </source>
</reference>
<protein>
    <submittedName>
        <fullName evidence="6">Galactose-1-phosphate uridylyltransferase</fullName>
        <ecNumber evidence="6">2.7.7.12</ecNumber>
    </submittedName>
</protein>
<keyword evidence="2 6" id="KW-0548">Nucleotidyltransferase</keyword>
<sequence length="576" mass="63915">MAISRVELRADRLSRRRDSRSLRVSRQTIEPVDNPADTIAGIVIDTEPAPPHAPSADRGATAATASGTKGYPKYQTSDASGAMDERLRREMNLTRSLNEEKDRERHQDHLASPHTKKTIVSSPEATPTRPTTSDNELEQPVAVDPLIATSGVSLNAEVLSSHGPIATDSIQAEKRSESSVPTAGQSRMDLITGEWTLYATTRSQRPDQFANIVVKPPLATDCPFCCGQEHRTPNPVWSAKLDDDDEESGDWSVRVVPNLYPAVTHDQASVENARDRNKTGDEELPSSARRRRTMEAGRLDSVSFGAHADAIFKTSVAPQSPLRKTELFPCEPATGGHEVIIESPRHTESFSELNTAEMALVFAAYAERIRHWQTVAGIHHVSIFKNVGRDAGASLQHSHSQLIATSRIPTVVQQVTRRLQAHYARTGSCLQCDLVRGEIQDKTRLVSQTDSFVAYCPYASRFPLQVRLTSKEHLACFSELRPNQLSEVSRLVLRVVRWLEALRPGTAYNVLLHTCPVKFDGDRQSQHWALDIFPRLSRLAGFELATGAMINPMYPETAAKAFREQARLSDPRYVLR</sequence>
<evidence type="ECO:0000259" key="5">
    <source>
        <dbReference type="Pfam" id="PF01087"/>
    </source>
</evidence>
<dbReference type="InterPro" id="IPR036265">
    <property type="entry name" value="HIT-like_sf"/>
</dbReference>
<dbReference type="SUPFAM" id="SSF54197">
    <property type="entry name" value="HIT-like"/>
    <property type="match status" value="2"/>
</dbReference>
<keyword evidence="3" id="KW-0119">Carbohydrate metabolism</keyword>
<evidence type="ECO:0000256" key="1">
    <source>
        <dbReference type="ARBA" id="ARBA00022679"/>
    </source>
</evidence>
<dbReference type="EMBL" id="SJPM01000007">
    <property type="protein sequence ID" value="TWT94895.1"/>
    <property type="molecule type" value="Genomic_DNA"/>
</dbReference>
<dbReference type="GO" id="GO:0008108">
    <property type="term" value="F:UDP-glucose:hexose-1-phosphate uridylyltransferase activity"/>
    <property type="evidence" value="ECO:0007669"/>
    <property type="project" value="UniProtKB-EC"/>
</dbReference>
<evidence type="ECO:0000256" key="2">
    <source>
        <dbReference type="ARBA" id="ARBA00022695"/>
    </source>
</evidence>
<dbReference type="Gene3D" id="3.30.428.10">
    <property type="entry name" value="HIT-like"/>
    <property type="match status" value="2"/>
</dbReference>
<proteinExistence type="predicted"/>
<name>A0A5C6A688_9BACT</name>
<keyword evidence="7" id="KW-1185">Reference proteome</keyword>
<keyword evidence="1 6" id="KW-0808">Transferase</keyword>
<dbReference type="GO" id="GO:0006012">
    <property type="term" value="P:galactose metabolic process"/>
    <property type="evidence" value="ECO:0007669"/>
    <property type="project" value="InterPro"/>
</dbReference>
<dbReference type="RefSeq" id="WP_146578869.1">
    <property type="nucleotide sequence ID" value="NZ_SJPM01000007.1"/>
</dbReference>
<feature type="compositionally biased region" description="Polar residues" evidence="4">
    <location>
        <begin position="118"/>
        <end position="134"/>
    </location>
</feature>
<dbReference type="InterPro" id="IPR053177">
    <property type="entry name" value="ADP-glucose_phosphorylase"/>
</dbReference>
<dbReference type="AlphaFoldDB" id="A0A5C6A688"/>
<organism evidence="6 7">
    <name type="scientific">Neorhodopirellula pilleata</name>
    <dbReference type="NCBI Taxonomy" id="2714738"/>
    <lineage>
        <taxon>Bacteria</taxon>
        <taxon>Pseudomonadati</taxon>
        <taxon>Planctomycetota</taxon>
        <taxon>Planctomycetia</taxon>
        <taxon>Pirellulales</taxon>
        <taxon>Pirellulaceae</taxon>
        <taxon>Neorhodopirellula</taxon>
    </lineage>
</organism>
<accession>A0A5C6A688</accession>
<comment type="caution">
    <text evidence="6">The sequence shown here is derived from an EMBL/GenBank/DDBJ whole genome shotgun (WGS) entry which is preliminary data.</text>
</comment>
<feature type="region of interest" description="Disordered" evidence="4">
    <location>
        <begin position="262"/>
        <end position="296"/>
    </location>
</feature>
<evidence type="ECO:0000256" key="3">
    <source>
        <dbReference type="ARBA" id="ARBA00023277"/>
    </source>
</evidence>
<feature type="compositionally biased region" description="Low complexity" evidence="4">
    <location>
        <begin position="54"/>
        <end position="70"/>
    </location>
</feature>
<dbReference type="EC" id="2.7.7.12" evidence="6"/>
<dbReference type="Pfam" id="PF01087">
    <property type="entry name" value="GalP_UDP_transf"/>
    <property type="match status" value="1"/>
</dbReference>
<evidence type="ECO:0000256" key="4">
    <source>
        <dbReference type="SAM" id="MobiDB-lite"/>
    </source>
</evidence>
<feature type="region of interest" description="Disordered" evidence="4">
    <location>
        <begin position="13"/>
        <end position="33"/>
    </location>
</feature>
<dbReference type="PANTHER" id="PTHR42763:SF1">
    <property type="entry name" value="UDP-GLUCOSE--HEXOSE-1-PHOSPHATE URIDYLYLTRANSFERASE"/>
    <property type="match status" value="1"/>
</dbReference>
<feature type="compositionally biased region" description="Basic and acidic residues" evidence="4">
    <location>
        <begin position="272"/>
        <end position="281"/>
    </location>
</feature>
<gene>
    <name evidence="6" type="primary">galT</name>
    <name evidence="6" type="ORF">Pla100_34660</name>
</gene>
<evidence type="ECO:0000313" key="7">
    <source>
        <dbReference type="Proteomes" id="UP000316213"/>
    </source>
</evidence>
<dbReference type="Proteomes" id="UP000316213">
    <property type="component" value="Unassembled WGS sequence"/>
</dbReference>
<evidence type="ECO:0000313" key="6">
    <source>
        <dbReference type="EMBL" id="TWT94895.1"/>
    </source>
</evidence>
<feature type="compositionally biased region" description="Basic and acidic residues" evidence="4">
    <location>
        <begin position="83"/>
        <end position="111"/>
    </location>
</feature>